<sequence length="67" mass="7850">MDINGFINKLSNIKLEKKHKMILMLVYALIMFVSIQSQINLVTFILLFAVIPIGIYFYVKKIFPKKD</sequence>
<dbReference type="EMBL" id="PDKO01000001">
    <property type="protein sequence ID" value="RXJ64731.1"/>
    <property type="molecule type" value="Genomic_DNA"/>
</dbReference>
<keyword evidence="1" id="KW-0812">Transmembrane</keyword>
<reference evidence="2 3" key="1">
    <citation type="submission" date="2017-10" db="EMBL/GenBank/DDBJ databases">
        <title>Genomics of the genus Arcobacter.</title>
        <authorList>
            <person name="Perez-Cataluna A."/>
            <person name="Figueras M.J."/>
        </authorList>
    </citation>
    <scope>NUCLEOTIDE SEQUENCE [LARGE SCALE GENOMIC DNA]</scope>
    <source>
        <strain evidence="2 3">DSM 24636</strain>
    </source>
</reference>
<feature type="transmembrane region" description="Helical" evidence="1">
    <location>
        <begin position="42"/>
        <end position="59"/>
    </location>
</feature>
<keyword evidence="3" id="KW-1185">Reference proteome</keyword>
<gene>
    <name evidence="2" type="ORF">CRV06_01890</name>
</gene>
<name>A0A4Q0Y7X9_9BACT</name>
<dbReference type="Proteomes" id="UP000290191">
    <property type="component" value="Unassembled WGS sequence"/>
</dbReference>
<evidence type="ECO:0000313" key="3">
    <source>
        <dbReference type="Proteomes" id="UP000290191"/>
    </source>
</evidence>
<organism evidence="2 3">
    <name type="scientific">Halarcobacter anaerophilus</name>
    <dbReference type="NCBI Taxonomy" id="877500"/>
    <lineage>
        <taxon>Bacteria</taxon>
        <taxon>Pseudomonadati</taxon>
        <taxon>Campylobacterota</taxon>
        <taxon>Epsilonproteobacteria</taxon>
        <taxon>Campylobacterales</taxon>
        <taxon>Arcobacteraceae</taxon>
        <taxon>Halarcobacter</taxon>
    </lineage>
</organism>
<accession>A0A4Q0Y7X9</accession>
<dbReference type="AlphaFoldDB" id="A0A4Q0Y7X9"/>
<protein>
    <submittedName>
        <fullName evidence="2">Uncharacterized protein</fullName>
    </submittedName>
</protein>
<evidence type="ECO:0000313" key="2">
    <source>
        <dbReference type="EMBL" id="RXJ64731.1"/>
    </source>
</evidence>
<keyword evidence="1" id="KW-1133">Transmembrane helix</keyword>
<proteinExistence type="predicted"/>
<dbReference type="RefSeq" id="WP_044418092.1">
    <property type="nucleotide sequence ID" value="NZ_CP041070.1"/>
</dbReference>
<keyword evidence="1" id="KW-0472">Membrane</keyword>
<feature type="transmembrane region" description="Helical" evidence="1">
    <location>
        <begin position="21"/>
        <end position="36"/>
    </location>
</feature>
<comment type="caution">
    <text evidence="2">The sequence shown here is derived from an EMBL/GenBank/DDBJ whole genome shotgun (WGS) entry which is preliminary data.</text>
</comment>
<evidence type="ECO:0000256" key="1">
    <source>
        <dbReference type="SAM" id="Phobius"/>
    </source>
</evidence>